<dbReference type="PANTHER" id="PTHR35394:SF5">
    <property type="entry name" value="DUF3176 DOMAIN-CONTAINING PROTEIN"/>
    <property type="match status" value="1"/>
</dbReference>
<dbReference type="InterPro" id="IPR021514">
    <property type="entry name" value="DUF3176"/>
</dbReference>
<reference evidence="2" key="1">
    <citation type="journal article" date="2020" name="Stud. Mycol.">
        <title>101 Dothideomycetes genomes: a test case for predicting lifestyles and emergence of pathogens.</title>
        <authorList>
            <person name="Haridas S."/>
            <person name="Albert R."/>
            <person name="Binder M."/>
            <person name="Bloem J."/>
            <person name="Labutti K."/>
            <person name="Salamov A."/>
            <person name="Andreopoulos B."/>
            <person name="Baker S."/>
            <person name="Barry K."/>
            <person name="Bills G."/>
            <person name="Bluhm B."/>
            <person name="Cannon C."/>
            <person name="Castanera R."/>
            <person name="Culley D."/>
            <person name="Daum C."/>
            <person name="Ezra D."/>
            <person name="Gonzalez J."/>
            <person name="Henrissat B."/>
            <person name="Kuo A."/>
            <person name="Liang C."/>
            <person name="Lipzen A."/>
            <person name="Lutzoni F."/>
            <person name="Magnuson J."/>
            <person name="Mondo S."/>
            <person name="Nolan M."/>
            <person name="Ohm R."/>
            <person name="Pangilinan J."/>
            <person name="Park H.-J."/>
            <person name="Ramirez L."/>
            <person name="Alfaro M."/>
            <person name="Sun H."/>
            <person name="Tritt A."/>
            <person name="Yoshinaga Y."/>
            <person name="Zwiers L.-H."/>
            <person name="Turgeon B."/>
            <person name="Goodwin S."/>
            <person name="Spatafora J."/>
            <person name="Crous P."/>
            <person name="Grigoriev I."/>
        </authorList>
    </citation>
    <scope>NUCLEOTIDE SEQUENCE</scope>
    <source>
        <strain evidence="2">CBS 260.36</strain>
    </source>
</reference>
<organism evidence="2 3">
    <name type="scientific">Myriangium duriaei CBS 260.36</name>
    <dbReference type="NCBI Taxonomy" id="1168546"/>
    <lineage>
        <taxon>Eukaryota</taxon>
        <taxon>Fungi</taxon>
        <taxon>Dikarya</taxon>
        <taxon>Ascomycota</taxon>
        <taxon>Pezizomycotina</taxon>
        <taxon>Dothideomycetes</taxon>
        <taxon>Dothideomycetidae</taxon>
        <taxon>Myriangiales</taxon>
        <taxon>Myriangiaceae</taxon>
        <taxon>Myriangium</taxon>
    </lineage>
</organism>
<gene>
    <name evidence="2" type="ORF">K461DRAFT_324306</name>
</gene>
<protein>
    <submittedName>
        <fullName evidence="2">Uncharacterized protein</fullName>
    </submittedName>
</protein>
<sequence length="523" mass="56448">MARLRIPDSTSAECVQTVHAADDNDSHSAYLAFIQSSVDGISETLSQTPSPGGTVPSLVNHETLSGGYGGAKTLAQDAPQDTHELISVPDETGNDSSPTLGFKGDHWWHELMSLALSILCIASIAIVLFNLDHKPLSSWQMSIRPNALISIFAVISKAALMFPVAQSISQLKWLHYTNTTRPLLDLQRFNDASNGPWGSLLFLFKFKDKALRASTACLITVLALLADPFVQQIITYSTVSVLQPGLVAELSTTRVFDSAKVSTPGGPLVDTNPGRIGAEIDPGLQVAVLSGIFGAPVPPPLSCPTGNCTWAAYTTLGLCAFCVDVAQSSTLSCNLTKNYFKECELMTPSNYTLLASQQNFTDSGPQMTVLNATVGELIVGKSFQELIGFALWKNPFTAQEILECSIQWCARGYDGLSLTSGKVSFGEAKDYNLTFLPHSKREDAPMDYDSFDAPSSNTSDTYRVNFASHVALNPWLGNLFTTSLMVMPGFEQEGSYDISLNMALYNTKDMLGVLENLTTSATN</sequence>
<name>A0A9P4MD53_9PEZI</name>
<keyword evidence="1" id="KW-1133">Transmembrane helix</keyword>
<dbReference type="Pfam" id="PF11374">
    <property type="entry name" value="DUF3176"/>
    <property type="match status" value="1"/>
</dbReference>
<accession>A0A9P4MD53</accession>
<comment type="caution">
    <text evidence="2">The sequence shown here is derived from an EMBL/GenBank/DDBJ whole genome shotgun (WGS) entry which is preliminary data.</text>
</comment>
<feature type="transmembrane region" description="Helical" evidence="1">
    <location>
        <begin position="111"/>
        <end position="131"/>
    </location>
</feature>
<dbReference type="Proteomes" id="UP000799439">
    <property type="component" value="Unassembled WGS sequence"/>
</dbReference>
<dbReference type="PANTHER" id="PTHR35394">
    <property type="entry name" value="DUF3176 DOMAIN-CONTAINING PROTEIN"/>
    <property type="match status" value="1"/>
</dbReference>
<proteinExistence type="predicted"/>
<dbReference type="AlphaFoldDB" id="A0A9P4MD53"/>
<keyword evidence="1" id="KW-0812">Transmembrane</keyword>
<evidence type="ECO:0000313" key="3">
    <source>
        <dbReference type="Proteomes" id="UP000799439"/>
    </source>
</evidence>
<dbReference type="OrthoDB" id="5376804at2759"/>
<keyword evidence="1" id="KW-0472">Membrane</keyword>
<evidence type="ECO:0000313" key="2">
    <source>
        <dbReference type="EMBL" id="KAF2148843.1"/>
    </source>
</evidence>
<keyword evidence="3" id="KW-1185">Reference proteome</keyword>
<evidence type="ECO:0000256" key="1">
    <source>
        <dbReference type="SAM" id="Phobius"/>
    </source>
</evidence>
<dbReference type="EMBL" id="ML996092">
    <property type="protein sequence ID" value="KAF2148843.1"/>
    <property type="molecule type" value="Genomic_DNA"/>
</dbReference>
<feature type="transmembrane region" description="Helical" evidence="1">
    <location>
        <begin position="143"/>
        <end position="165"/>
    </location>
</feature>